<dbReference type="InterPro" id="IPR018483">
    <property type="entry name" value="Carb_kinase_FGGY_CS"/>
</dbReference>
<evidence type="ECO:0000256" key="4">
    <source>
        <dbReference type="ARBA" id="ARBA00022679"/>
    </source>
</evidence>
<reference evidence="10 11" key="1">
    <citation type="journal article" date="2018" name="Genome Biol. Evol.">
        <title>Multiple Roots of Fruiting Body Formation in Amoebozoa.</title>
        <authorList>
            <person name="Hillmann F."/>
            <person name="Forbes G."/>
            <person name="Novohradska S."/>
            <person name="Ferling I."/>
            <person name="Riege K."/>
            <person name="Groth M."/>
            <person name="Westermann M."/>
            <person name="Marz M."/>
            <person name="Spaller T."/>
            <person name="Winckler T."/>
            <person name="Schaap P."/>
            <person name="Glockner G."/>
        </authorList>
    </citation>
    <scope>NUCLEOTIDE SEQUENCE [LARGE SCALE GENOMIC DNA]</scope>
    <source>
        <strain evidence="10 11">Jena</strain>
    </source>
</reference>
<feature type="region of interest" description="Disordered" evidence="8">
    <location>
        <begin position="665"/>
        <end position="707"/>
    </location>
</feature>
<feature type="domain" description="Cyclin-like" evidence="9">
    <location>
        <begin position="1265"/>
        <end position="1350"/>
    </location>
</feature>
<dbReference type="PANTHER" id="PTHR10196:SF68">
    <property type="entry name" value="GLYCEROL KINASE 5-RELATED"/>
    <property type="match status" value="1"/>
</dbReference>
<comment type="similarity">
    <text evidence="2 7">Belongs to the FGGY kinase family.</text>
</comment>
<name>A0A2P6NB49_9EUKA</name>
<dbReference type="GO" id="GO:0019563">
    <property type="term" value="P:glycerol catabolic process"/>
    <property type="evidence" value="ECO:0007669"/>
    <property type="project" value="UniProtKB-UniPathway"/>
</dbReference>
<dbReference type="SUPFAM" id="SSF47954">
    <property type="entry name" value="Cyclin-like"/>
    <property type="match status" value="1"/>
</dbReference>
<keyword evidence="4 7" id="KW-0808">Transferase</keyword>
<keyword evidence="11" id="KW-1185">Reference proteome</keyword>
<evidence type="ECO:0000256" key="6">
    <source>
        <dbReference type="RuleBase" id="RU000383"/>
    </source>
</evidence>
<dbReference type="Gene3D" id="3.30.420.40">
    <property type="match status" value="2"/>
</dbReference>
<keyword evidence="6" id="KW-0195">Cyclin</keyword>
<dbReference type="InterPro" id="IPR006671">
    <property type="entry name" value="Cyclin_N"/>
</dbReference>
<comment type="similarity">
    <text evidence="6">Belongs to the cyclin family.</text>
</comment>
<feature type="compositionally biased region" description="Acidic residues" evidence="8">
    <location>
        <begin position="1120"/>
        <end position="1130"/>
    </location>
</feature>
<evidence type="ECO:0000256" key="7">
    <source>
        <dbReference type="RuleBase" id="RU003733"/>
    </source>
</evidence>
<dbReference type="InterPro" id="IPR013763">
    <property type="entry name" value="Cyclin-like_dom"/>
</dbReference>
<gene>
    <name evidence="10" type="ORF">PROFUN_02012</name>
</gene>
<dbReference type="InParanoid" id="A0A2P6NB49"/>
<dbReference type="GO" id="GO:0004370">
    <property type="term" value="F:glycerol kinase activity"/>
    <property type="evidence" value="ECO:0007669"/>
    <property type="project" value="UniProtKB-EC"/>
</dbReference>
<dbReference type="Gene3D" id="1.10.472.10">
    <property type="entry name" value="Cyclin-like"/>
    <property type="match status" value="1"/>
</dbReference>
<dbReference type="Pfam" id="PF00134">
    <property type="entry name" value="Cyclin_N"/>
    <property type="match status" value="1"/>
</dbReference>
<organism evidence="10 11">
    <name type="scientific">Planoprotostelium fungivorum</name>
    <dbReference type="NCBI Taxonomy" id="1890364"/>
    <lineage>
        <taxon>Eukaryota</taxon>
        <taxon>Amoebozoa</taxon>
        <taxon>Evosea</taxon>
        <taxon>Variosea</taxon>
        <taxon>Cavosteliida</taxon>
        <taxon>Cavosteliaceae</taxon>
        <taxon>Planoprotostelium</taxon>
    </lineage>
</organism>
<evidence type="ECO:0000256" key="2">
    <source>
        <dbReference type="ARBA" id="ARBA00009156"/>
    </source>
</evidence>
<dbReference type="SUPFAM" id="SSF53067">
    <property type="entry name" value="Actin-like ATPase domain"/>
    <property type="match status" value="2"/>
</dbReference>
<evidence type="ECO:0000313" key="11">
    <source>
        <dbReference type="Proteomes" id="UP000241769"/>
    </source>
</evidence>
<dbReference type="Pfam" id="PF02782">
    <property type="entry name" value="FGGY_C"/>
    <property type="match status" value="1"/>
</dbReference>
<evidence type="ECO:0000256" key="8">
    <source>
        <dbReference type="SAM" id="MobiDB-lite"/>
    </source>
</evidence>
<dbReference type="FunFam" id="3.30.420.40:FF:000104">
    <property type="entry name" value="putative glycerol kinase 5"/>
    <property type="match status" value="1"/>
</dbReference>
<proteinExistence type="inferred from homology"/>
<evidence type="ECO:0000313" key="10">
    <source>
        <dbReference type="EMBL" id="PRP81178.1"/>
    </source>
</evidence>
<dbReference type="OrthoDB" id="6278781at2759"/>
<dbReference type="EMBL" id="MDYQ01000129">
    <property type="protein sequence ID" value="PRP81178.1"/>
    <property type="molecule type" value="Genomic_DNA"/>
</dbReference>
<feature type="region of interest" description="Disordered" evidence="8">
    <location>
        <begin position="1110"/>
        <end position="1130"/>
    </location>
</feature>
<dbReference type="CDD" id="cd20540">
    <property type="entry name" value="CYCLIN_CCNY_like"/>
    <property type="match status" value="1"/>
</dbReference>
<evidence type="ECO:0000256" key="3">
    <source>
        <dbReference type="ARBA" id="ARBA00012099"/>
    </source>
</evidence>
<dbReference type="PROSITE" id="PS00445">
    <property type="entry name" value="FGGY_KINASES_2"/>
    <property type="match status" value="1"/>
</dbReference>
<dbReference type="InterPro" id="IPR036915">
    <property type="entry name" value="Cyclin-like_sf"/>
</dbReference>
<accession>A0A2P6NB49</accession>
<evidence type="ECO:0000256" key="5">
    <source>
        <dbReference type="ARBA" id="ARBA00022777"/>
    </source>
</evidence>
<keyword evidence="5 7" id="KW-0418">Kinase</keyword>
<dbReference type="STRING" id="1890364.A0A2P6NB49"/>
<sequence>MLAWGDDSTAGIIVIDAGTTSIRCHLWDRKGNLKKTSSRAVQHSFPAAGHVEQGLTEATAIGITSQRSCCVLWNRETGEAITPILSWKDSRASEHIEKINRSTSMRMLRSTASLLHLFTRSDHFAAGARLKLNNTLAACRLSWLLKNNANAKKLASEGKLCFGTIISWIIFKLTGGAVHATDTSDISVTGLWDSFSMKYNDFLLWQMEISPSVLPKVFDSSSSFGDFKTEDIGLPPRIIPISSACGDQQAALFGNCCFEEGDVKLTVGTGAFVTLNTGQRCRYSPHGLYPEIAWSFGGKNVFLMEAVEHNCGGAIQWAANLKMIDDIGSSSTIAESVSDAGGVVFVPALTGLLHPWLDDHAAGSFQGLRMSTTREHIVRAVLEGVAMRLVELVETVQKDENLMMKSVLRVDGGVSRNDFIMQYLSDMTGLRLEIEEQVETTSLGCAFLAGLHNGLWKSQDELSALRKVRRIISSRPIDPEIEKERRRSWNEAVKRSLGWNNRMTETQGQLRVSLSGMKPPDLSVINTEFLGYGFNILDGRIKVQIFDSMNVEYQKEMNPNSTELVTRNNHFKTYIDYERELCIRTGLAPEDSCAGMWTLCHLSASTTNGVITEHYCNTISRTRSSTRTSSELGFGLFGKKLSSAGSSDHIGKGPSARNIFPQLTEEQSTSAPNLNDHDIQFEESSERSRTTSIESSGSGITRSRSGSVATTQFYNQRLIFPFLTGIEKLDEYQHFVYEVEQAMYKLSIKELRGLNVGNPSSGPHAQLPPGETFHTALSSKIQREEDRIINMYHQQNRANGKAPNSDFSFRDETKAGYYQLIERIGTHFVSSLTYGRKAEYRWSLQDKQAKDAISKITAQQKYRKRFTNAVNLWMNEELNGEANGDSSELKKVKLPKHCAEAMGMTPNWYFKTPEDKMSTARPFDFKLERISVLFPVKAAGRISRSDMELAIEVYLEEMKPIRDVNNVRDGSVISIFSPDTGSFVELTSQGHLVLKLHVNSTSNRCAPGSNIPAECQFEVKKKGNKIGLKSMRWNKKFVSRAMTKSSFHFHRLQFMGPHESFELTGEYMQTGGTLSGATFLSCNPTSSAVEATIHHDGSFRKKIRLVVLDPSARQSKTEEGSEEPVYEEDDTPVQLSITITDGSAPISRKEEESKISQEGVVKMVAPASDPLTPFKIPSGIVHVIPAHLKAAKANSTSSLFVKDTILLPNIDQLTKGMAGCIRVLIEEGHRSRDTDLLDIFSEEKYPLTRQNFNFSTVPSVETIYHFLNTIFKVEKLPAEPGIMCLIYMRRLITKAKLKLHASNWRRVSLSALILASKVWEDQAVWNVDFIELFPNVTVQDLNRLEKYILKILEFNVSIKSSEYVKIYFELREYTDHIDARDPSTRPLGETGLQQLEIRTASSERALTMKEVKKTNSLALIDKGKKNVGARGVLS</sequence>
<dbReference type="InterPro" id="IPR018485">
    <property type="entry name" value="FGGY_C"/>
</dbReference>
<dbReference type="SMART" id="SM00385">
    <property type="entry name" value="CYCLIN"/>
    <property type="match status" value="1"/>
</dbReference>
<protein>
    <recommendedName>
        <fullName evidence="3">glycerol kinase</fullName>
        <ecNumber evidence="3">2.7.1.30</ecNumber>
    </recommendedName>
</protein>
<dbReference type="PANTHER" id="PTHR10196">
    <property type="entry name" value="SUGAR KINASE"/>
    <property type="match status" value="1"/>
</dbReference>
<dbReference type="InterPro" id="IPR043129">
    <property type="entry name" value="ATPase_NBD"/>
</dbReference>
<dbReference type="InterPro" id="IPR018484">
    <property type="entry name" value="FGGY_N"/>
</dbReference>
<dbReference type="GO" id="GO:0046167">
    <property type="term" value="P:glycerol-3-phosphate biosynthetic process"/>
    <property type="evidence" value="ECO:0007669"/>
    <property type="project" value="TreeGrafter"/>
</dbReference>
<dbReference type="Pfam" id="PF00370">
    <property type="entry name" value="FGGY_N"/>
    <property type="match status" value="1"/>
</dbReference>
<feature type="compositionally biased region" description="Basic and acidic residues" evidence="8">
    <location>
        <begin position="675"/>
        <end position="689"/>
    </location>
</feature>
<comment type="pathway">
    <text evidence="1">Polyol metabolism; glycerol degradation via glycerol kinase pathway; sn-glycerol 3-phosphate from glycerol: step 1/1.</text>
</comment>
<dbReference type="EC" id="2.7.1.30" evidence="3"/>
<dbReference type="GO" id="GO:0005739">
    <property type="term" value="C:mitochondrion"/>
    <property type="evidence" value="ECO:0007669"/>
    <property type="project" value="TreeGrafter"/>
</dbReference>
<dbReference type="UniPathway" id="UPA00618">
    <property type="reaction ID" value="UER00672"/>
</dbReference>
<evidence type="ECO:0000256" key="1">
    <source>
        <dbReference type="ARBA" id="ARBA00005190"/>
    </source>
</evidence>
<comment type="caution">
    <text evidence="10">The sequence shown here is derived from an EMBL/GenBank/DDBJ whole genome shotgun (WGS) entry which is preliminary data.</text>
</comment>
<dbReference type="Proteomes" id="UP000241769">
    <property type="component" value="Unassembled WGS sequence"/>
</dbReference>
<evidence type="ECO:0000259" key="9">
    <source>
        <dbReference type="SMART" id="SM00385"/>
    </source>
</evidence>
<dbReference type="GO" id="GO:0006641">
    <property type="term" value="P:triglyceride metabolic process"/>
    <property type="evidence" value="ECO:0007669"/>
    <property type="project" value="TreeGrafter"/>
</dbReference>
<feature type="compositionally biased region" description="Low complexity" evidence="8">
    <location>
        <begin position="690"/>
        <end position="707"/>
    </location>
</feature>